<proteinExistence type="predicted"/>
<keyword evidence="3" id="KW-1185">Reference proteome</keyword>
<keyword evidence="1" id="KW-0812">Transmembrane</keyword>
<protein>
    <submittedName>
        <fullName evidence="2">Uncharacterized protein</fullName>
    </submittedName>
</protein>
<organism evidence="2 3">
    <name type="scientific">Penicillium italicum</name>
    <name type="common">Blue mold</name>
    <dbReference type="NCBI Taxonomy" id="40296"/>
    <lineage>
        <taxon>Eukaryota</taxon>
        <taxon>Fungi</taxon>
        <taxon>Dikarya</taxon>
        <taxon>Ascomycota</taxon>
        <taxon>Pezizomycotina</taxon>
        <taxon>Eurotiomycetes</taxon>
        <taxon>Eurotiomycetidae</taxon>
        <taxon>Eurotiales</taxon>
        <taxon>Aspergillaceae</taxon>
        <taxon>Penicillium</taxon>
    </lineage>
</organism>
<comment type="caution">
    <text evidence="2">The sequence shown here is derived from an EMBL/GenBank/DDBJ whole genome shotgun (WGS) entry which is preliminary data.</text>
</comment>
<reference evidence="2 3" key="1">
    <citation type="journal article" date="2015" name="Mol. Plant Microbe Interact.">
        <title>Genome, transcriptome, and functional analyses of Penicillium expansum provide new insights into secondary metabolism and pathogenicity.</title>
        <authorList>
            <person name="Ballester A.R."/>
            <person name="Marcet-Houben M."/>
            <person name="Levin E."/>
            <person name="Sela N."/>
            <person name="Selma-Lazaro C."/>
            <person name="Carmona L."/>
            <person name="Wisniewski M."/>
            <person name="Droby S."/>
            <person name="Gonzalez-Candelas L."/>
            <person name="Gabaldon T."/>
        </authorList>
    </citation>
    <scope>NUCLEOTIDE SEQUENCE [LARGE SCALE GENOMIC DNA]</scope>
    <source>
        <strain evidence="2 3">PHI-1</strain>
    </source>
</reference>
<evidence type="ECO:0000313" key="2">
    <source>
        <dbReference type="EMBL" id="KGO75716.1"/>
    </source>
</evidence>
<keyword evidence="1" id="KW-1133">Transmembrane helix</keyword>
<dbReference type="HOGENOM" id="CLU_2441558_0_0_1"/>
<name>A0A0A2L972_PENIT</name>
<evidence type="ECO:0000313" key="3">
    <source>
        <dbReference type="Proteomes" id="UP000030104"/>
    </source>
</evidence>
<sequence>MATNGTYPVYPRLFRGSNAWKSRLVAGGCGLGGLALVLGIVIWIVWFHTQQTQLKDPQRVVTEKYFQQKKGRKKGEKKIPWWQFWAKKGE</sequence>
<feature type="transmembrane region" description="Helical" evidence="1">
    <location>
        <begin position="24"/>
        <end position="46"/>
    </location>
</feature>
<dbReference type="PhylomeDB" id="A0A0A2L972"/>
<evidence type="ECO:0000256" key="1">
    <source>
        <dbReference type="SAM" id="Phobius"/>
    </source>
</evidence>
<accession>A0A0A2L972</accession>
<dbReference type="EMBL" id="JQGA01000443">
    <property type="protein sequence ID" value="KGO75716.1"/>
    <property type="molecule type" value="Genomic_DNA"/>
</dbReference>
<dbReference type="Proteomes" id="UP000030104">
    <property type="component" value="Unassembled WGS sequence"/>
</dbReference>
<gene>
    <name evidence="2" type="ORF">PITC_030680</name>
</gene>
<keyword evidence="1" id="KW-0472">Membrane</keyword>
<dbReference type="AlphaFoldDB" id="A0A0A2L972"/>